<evidence type="ECO:0000313" key="2">
    <source>
        <dbReference type="EMBL" id="MED4681918.1"/>
    </source>
</evidence>
<evidence type="ECO:0000256" key="1">
    <source>
        <dbReference type="SAM" id="SignalP"/>
    </source>
</evidence>
<name>A0ABU6PKU4_9BACI</name>
<dbReference type="Proteomes" id="UP001336122">
    <property type="component" value="Unassembled WGS sequence"/>
</dbReference>
<protein>
    <recommendedName>
        <fullName evidence="4">Lipoprotein</fullName>
    </recommendedName>
</protein>
<sequence>MKRKILALIVPVMLLSAVGCVNNQKEKEEIKVSIEQNKPEDYPKNLEYLMKDFTDQARDIDNLINSKKSQYKKATEFRELSEPFLDTVDKVKKLEYDQKYFPVRNKVDEAMTYVKAGVDHMQTALSMGDKVSVEIAVDELKTASKLIDEGHKEMKKIK</sequence>
<reference evidence="2 3" key="1">
    <citation type="submission" date="2023-03" db="EMBL/GenBank/DDBJ databases">
        <title>Bacillus Genome Sequencing.</title>
        <authorList>
            <person name="Dunlap C."/>
        </authorList>
    </citation>
    <scope>NUCLEOTIDE SEQUENCE [LARGE SCALE GENOMIC DNA]</scope>
    <source>
        <strain evidence="2 3">NRS-319</strain>
    </source>
</reference>
<evidence type="ECO:0000313" key="3">
    <source>
        <dbReference type="Proteomes" id="UP001336122"/>
    </source>
</evidence>
<dbReference type="PROSITE" id="PS51257">
    <property type="entry name" value="PROKAR_LIPOPROTEIN"/>
    <property type="match status" value="1"/>
</dbReference>
<evidence type="ECO:0008006" key="4">
    <source>
        <dbReference type="Google" id="ProtNLM"/>
    </source>
</evidence>
<dbReference type="RefSeq" id="WP_090814426.1">
    <property type="nucleotide sequence ID" value="NZ_FNRB01000019.1"/>
</dbReference>
<accession>A0ABU6PKU4</accession>
<feature type="chain" id="PRO_5045097626" description="Lipoprotein" evidence="1">
    <location>
        <begin position="24"/>
        <end position="158"/>
    </location>
</feature>
<proteinExistence type="predicted"/>
<organism evidence="2 3">
    <name type="scientific">Bacillus nitratireducens</name>
    <dbReference type="NCBI Taxonomy" id="2026193"/>
    <lineage>
        <taxon>Bacteria</taxon>
        <taxon>Bacillati</taxon>
        <taxon>Bacillota</taxon>
        <taxon>Bacilli</taxon>
        <taxon>Bacillales</taxon>
        <taxon>Bacillaceae</taxon>
        <taxon>Bacillus</taxon>
        <taxon>Bacillus cereus group</taxon>
    </lineage>
</organism>
<dbReference type="EMBL" id="JARTIK010000060">
    <property type="protein sequence ID" value="MED4681918.1"/>
    <property type="molecule type" value="Genomic_DNA"/>
</dbReference>
<keyword evidence="3" id="KW-1185">Reference proteome</keyword>
<gene>
    <name evidence="2" type="ORF">P9485_29990</name>
</gene>
<keyword evidence="1" id="KW-0732">Signal</keyword>
<comment type="caution">
    <text evidence="2">The sequence shown here is derived from an EMBL/GenBank/DDBJ whole genome shotgun (WGS) entry which is preliminary data.</text>
</comment>
<dbReference type="GeneID" id="92887860"/>
<feature type="signal peptide" evidence="1">
    <location>
        <begin position="1"/>
        <end position="23"/>
    </location>
</feature>